<feature type="transmembrane region" description="Helical" evidence="1">
    <location>
        <begin position="12"/>
        <end position="33"/>
    </location>
</feature>
<gene>
    <name evidence="2" type="ORF">G5A72_02470</name>
</gene>
<reference evidence="2 3" key="1">
    <citation type="journal article" date="2020" name="Cell Host Microbe">
        <title>Functional and Genomic Variation between Human-Derived Isolates of Lachnospiraceae Reveals Inter- and Intra-Species Diversity.</title>
        <authorList>
            <person name="Sorbara M.T."/>
            <person name="Littmann E.R."/>
            <person name="Fontana E."/>
            <person name="Moody T.U."/>
            <person name="Kohout C.E."/>
            <person name="Gjonbalaj M."/>
            <person name="Eaton V."/>
            <person name="Seok R."/>
            <person name="Leiner I.M."/>
            <person name="Pamer E.G."/>
        </authorList>
    </citation>
    <scope>NUCLEOTIDE SEQUENCE [LARGE SCALE GENOMIC DNA]</scope>
    <source>
        <strain evidence="2 3">MSK.14.57</strain>
    </source>
</reference>
<evidence type="ECO:0000313" key="2">
    <source>
        <dbReference type="EMBL" id="NSJ78471.1"/>
    </source>
</evidence>
<sequence length="162" mass="18111">MYILGGEDNMSVWTVILIIAVIAAIILGVLYFVGRKMQAKQEDQRAQLDQMAQTVNMLVIDKKRMKIMEAGFPKMVTDNIPKRAKMSKVPVVKAKIGPKITPLLCDEAIFDDVPVKAEIKAVVSGIYITSIKNLRNVAPPEPEKRGLRAKLTKKSAEFMRKN</sequence>
<dbReference type="Proteomes" id="UP001644750">
    <property type="component" value="Unassembled WGS sequence"/>
</dbReference>
<keyword evidence="1" id="KW-1133">Transmembrane helix</keyword>
<comment type="caution">
    <text evidence="2">The sequence shown here is derived from an EMBL/GenBank/DDBJ whole genome shotgun (WGS) entry which is preliminary data.</text>
</comment>
<accession>A0ABX2HV15</accession>
<evidence type="ECO:0000256" key="1">
    <source>
        <dbReference type="SAM" id="Phobius"/>
    </source>
</evidence>
<proteinExistence type="predicted"/>
<dbReference type="EMBL" id="JAAITB010000004">
    <property type="protein sequence ID" value="NSJ78471.1"/>
    <property type="molecule type" value="Genomic_DNA"/>
</dbReference>
<organism evidence="2 3">
    <name type="scientific">Anaerostipes hadrus</name>
    <dbReference type="NCBI Taxonomy" id="649756"/>
    <lineage>
        <taxon>Bacteria</taxon>
        <taxon>Bacillati</taxon>
        <taxon>Bacillota</taxon>
        <taxon>Clostridia</taxon>
        <taxon>Lachnospirales</taxon>
        <taxon>Lachnospiraceae</taxon>
        <taxon>Anaerostipes</taxon>
    </lineage>
</organism>
<name>A0ABX2HV15_ANAHA</name>
<keyword evidence="3" id="KW-1185">Reference proteome</keyword>
<keyword evidence="1" id="KW-0472">Membrane</keyword>
<keyword evidence="1" id="KW-0812">Transmembrane</keyword>
<evidence type="ECO:0000313" key="3">
    <source>
        <dbReference type="Proteomes" id="UP001644750"/>
    </source>
</evidence>
<protein>
    <submittedName>
        <fullName evidence="2">Uncharacterized protein</fullName>
    </submittedName>
</protein>